<comment type="caution">
    <text evidence="2">The sequence shown here is derived from an EMBL/GenBank/DDBJ whole genome shotgun (WGS) entry which is preliminary data.</text>
</comment>
<keyword evidence="3" id="KW-1185">Reference proteome</keyword>
<sequence>MEEFKINYKDLRGEEFNHVFRFPIGHICRPSAFSKPINCKFQKNLRDRFKNENLLKQANDFEIESLEDCKNQEEQLSTISSEEDQSPQLKATPSFNPQISDIARPKESKEEIIEEFMSNLKAPSEKPRQEKPATRILSGYPQNSTYIVGNDSPFKNYVIEVGTNPSELDFSPAYQSKFTHTSKPRVGIYSPEVRKAKIHRYRAKIQKWLRGEHKNKNLYYKRRAIAKNKKRIGGKFIKQVM</sequence>
<dbReference type="EMBL" id="CAMPGE010017147">
    <property type="protein sequence ID" value="CAI2375654.1"/>
    <property type="molecule type" value="Genomic_DNA"/>
</dbReference>
<dbReference type="Proteomes" id="UP001295684">
    <property type="component" value="Unassembled WGS sequence"/>
</dbReference>
<accession>A0AAD1XN94</accession>
<evidence type="ECO:0000256" key="1">
    <source>
        <dbReference type="SAM" id="MobiDB-lite"/>
    </source>
</evidence>
<proteinExistence type="predicted"/>
<feature type="region of interest" description="Disordered" evidence="1">
    <location>
        <begin position="72"/>
        <end position="100"/>
    </location>
</feature>
<name>A0AAD1XN94_EUPCR</name>
<evidence type="ECO:0000313" key="2">
    <source>
        <dbReference type="EMBL" id="CAI2375654.1"/>
    </source>
</evidence>
<organism evidence="2 3">
    <name type="scientific">Euplotes crassus</name>
    <dbReference type="NCBI Taxonomy" id="5936"/>
    <lineage>
        <taxon>Eukaryota</taxon>
        <taxon>Sar</taxon>
        <taxon>Alveolata</taxon>
        <taxon>Ciliophora</taxon>
        <taxon>Intramacronucleata</taxon>
        <taxon>Spirotrichea</taxon>
        <taxon>Hypotrichia</taxon>
        <taxon>Euplotida</taxon>
        <taxon>Euplotidae</taxon>
        <taxon>Moneuplotes</taxon>
    </lineage>
</organism>
<gene>
    <name evidence="2" type="ORF">ECRASSUSDP1_LOCUS17017</name>
</gene>
<evidence type="ECO:0000313" key="3">
    <source>
        <dbReference type="Proteomes" id="UP001295684"/>
    </source>
</evidence>
<evidence type="ECO:0008006" key="4">
    <source>
        <dbReference type="Google" id="ProtNLM"/>
    </source>
</evidence>
<protein>
    <recommendedName>
        <fullName evidence="4">CCT domain-containing protein</fullName>
    </recommendedName>
</protein>
<feature type="compositionally biased region" description="Polar residues" evidence="1">
    <location>
        <begin position="74"/>
        <end position="99"/>
    </location>
</feature>
<dbReference type="AlphaFoldDB" id="A0AAD1XN94"/>
<reference evidence="2" key="1">
    <citation type="submission" date="2023-07" db="EMBL/GenBank/DDBJ databases">
        <authorList>
            <consortium name="AG Swart"/>
            <person name="Singh M."/>
            <person name="Singh A."/>
            <person name="Seah K."/>
            <person name="Emmerich C."/>
        </authorList>
    </citation>
    <scope>NUCLEOTIDE SEQUENCE</scope>
    <source>
        <strain evidence="2">DP1</strain>
    </source>
</reference>